<dbReference type="GO" id="GO:0022857">
    <property type="term" value="F:transmembrane transporter activity"/>
    <property type="evidence" value="ECO:0007669"/>
    <property type="project" value="UniProtKB-ARBA"/>
</dbReference>
<dbReference type="SUPFAM" id="SSF103481">
    <property type="entry name" value="Multidrug resistance efflux transporter EmrE"/>
    <property type="match status" value="1"/>
</dbReference>
<evidence type="ECO:0000313" key="12">
    <source>
        <dbReference type="Proteomes" id="UP000676804"/>
    </source>
</evidence>
<dbReference type="Proteomes" id="UP000050272">
    <property type="component" value="Unassembled WGS sequence"/>
</dbReference>
<keyword evidence="3" id="KW-1003">Cell membrane</keyword>
<dbReference type="InterPro" id="IPR045324">
    <property type="entry name" value="Small_multidrug_res"/>
</dbReference>
<evidence type="ECO:0000256" key="8">
    <source>
        <dbReference type="SAM" id="Phobius"/>
    </source>
</evidence>
<evidence type="ECO:0000256" key="5">
    <source>
        <dbReference type="ARBA" id="ARBA00022989"/>
    </source>
</evidence>
<evidence type="ECO:0000256" key="6">
    <source>
        <dbReference type="ARBA" id="ARBA00023136"/>
    </source>
</evidence>
<dbReference type="EMBL" id="JAGQFH010000001">
    <property type="protein sequence ID" value="MBR8688656.1"/>
    <property type="molecule type" value="Genomic_DNA"/>
</dbReference>
<organism evidence="10 12">
    <name type="scientific">Bacillus australimaris</name>
    <dbReference type="NCBI Taxonomy" id="1326968"/>
    <lineage>
        <taxon>Bacteria</taxon>
        <taxon>Bacillati</taxon>
        <taxon>Bacillota</taxon>
        <taxon>Bacilli</taxon>
        <taxon>Bacillales</taxon>
        <taxon>Bacillaceae</taxon>
        <taxon>Bacillus</taxon>
    </lineage>
</organism>
<dbReference type="PANTHER" id="PTHR30561:SF1">
    <property type="entry name" value="MULTIDRUG TRANSPORTER EMRE"/>
    <property type="match status" value="1"/>
</dbReference>
<keyword evidence="5 8" id="KW-1133">Transmembrane helix</keyword>
<dbReference type="PANTHER" id="PTHR30561">
    <property type="entry name" value="SMR FAMILY PROTON-DEPENDENT DRUG EFFLUX TRANSPORTER SUGE"/>
    <property type="match status" value="1"/>
</dbReference>
<evidence type="ECO:0000313" key="11">
    <source>
        <dbReference type="Proteomes" id="UP000050272"/>
    </source>
</evidence>
<name>A0ABD4QEW2_9BACI</name>
<dbReference type="InterPro" id="IPR000390">
    <property type="entry name" value="Small_drug/metabolite_transptr"/>
</dbReference>
<evidence type="ECO:0000256" key="3">
    <source>
        <dbReference type="ARBA" id="ARBA00022475"/>
    </source>
</evidence>
<evidence type="ECO:0000313" key="10">
    <source>
        <dbReference type="EMBL" id="MBR8688656.1"/>
    </source>
</evidence>
<feature type="transmembrane region" description="Helical" evidence="8">
    <location>
        <begin position="6"/>
        <end position="23"/>
    </location>
</feature>
<protein>
    <submittedName>
        <fullName evidence="10">QacE family quaternary ammonium compound efflux SMR transporter</fullName>
    </submittedName>
</protein>
<feature type="transmembrane region" description="Helical" evidence="8">
    <location>
        <begin position="55"/>
        <end position="78"/>
    </location>
</feature>
<dbReference type="GO" id="GO:0005886">
    <property type="term" value="C:plasma membrane"/>
    <property type="evidence" value="ECO:0007669"/>
    <property type="project" value="UniProtKB-SubCell"/>
</dbReference>
<sequence length="104" mass="11408">MGYVFLLFSIILGVSGQICVKLSKGFKIKVPTLLAFTLFITCIYFVSLATSYFEVAIVFAIWSGLTIVLTTTLGIILFKESKSKLKLISIVSILLGTILLELIP</sequence>
<evidence type="ECO:0000256" key="1">
    <source>
        <dbReference type="ARBA" id="ARBA00004651"/>
    </source>
</evidence>
<dbReference type="InterPro" id="IPR037185">
    <property type="entry name" value="EmrE-like"/>
</dbReference>
<keyword evidence="6 8" id="KW-0472">Membrane</keyword>
<accession>A0ABD4QEW2</accession>
<reference evidence="9 11" key="1">
    <citation type="submission" date="2015-07" db="EMBL/GenBank/DDBJ databases">
        <title>Bacillus zhangzhouensis sp. nov. and Bacillus nanhaiticus sp. nov.</title>
        <authorList>
            <person name="Liu Y."/>
            <person name="Lai Q."/>
            <person name="Shao Z."/>
        </authorList>
    </citation>
    <scope>NUCLEOTIDE SEQUENCE [LARGE SCALE GENOMIC DNA]</scope>
    <source>
        <strain evidence="9 11">NH7I_1</strain>
    </source>
</reference>
<proteinExistence type="inferred from homology"/>
<dbReference type="Gene3D" id="1.10.3730.20">
    <property type="match status" value="1"/>
</dbReference>
<dbReference type="EMBL" id="LGYN01000001">
    <property type="protein sequence ID" value="KPN15700.1"/>
    <property type="molecule type" value="Genomic_DNA"/>
</dbReference>
<dbReference type="AlphaFoldDB" id="A0ABD4QEW2"/>
<dbReference type="Pfam" id="PF00893">
    <property type="entry name" value="Multi_Drug_Res"/>
    <property type="match status" value="1"/>
</dbReference>
<dbReference type="RefSeq" id="WP_060697413.1">
    <property type="nucleotide sequence ID" value="NZ_JAGQFH010000001.1"/>
</dbReference>
<keyword evidence="4 7" id="KW-0812">Transmembrane</keyword>
<comment type="caution">
    <text evidence="10">The sequence shown here is derived from an EMBL/GenBank/DDBJ whole genome shotgun (WGS) entry which is preliminary data.</text>
</comment>
<comment type="subcellular location">
    <subcellularLocation>
        <location evidence="1 7">Cell membrane</location>
        <topology evidence="1 7">Multi-pass membrane protein</topology>
    </subcellularLocation>
</comment>
<feature type="transmembrane region" description="Helical" evidence="8">
    <location>
        <begin position="85"/>
        <end position="103"/>
    </location>
</feature>
<reference evidence="10 12" key="2">
    <citation type="submission" date="2021-04" db="EMBL/GenBank/DDBJ databases">
        <title>Isolation of newly marine bacteria for enzymatic activity.</title>
        <authorList>
            <person name="Hadi W.A.M."/>
            <person name="Nair A.J.J."/>
            <person name="Edwin B.T."/>
        </authorList>
    </citation>
    <scope>NUCLEOTIDE SEQUENCE [LARGE SCALE GENOMIC DNA]</scope>
    <source>
        <strain evidence="10 12">B28A</strain>
    </source>
</reference>
<evidence type="ECO:0000256" key="4">
    <source>
        <dbReference type="ARBA" id="ARBA00022692"/>
    </source>
</evidence>
<keyword evidence="11" id="KW-1185">Reference proteome</keyword>
<comment type="similarity">
    <text evidence="7">Belongs to the drug/metabolite transporter (DMT) superfamily. Small multidrug resistance (SMR) (TC 2.A.7.1) family.</text>
</comment>
<dbReference type="Proteomes" id="UP000676804">
    <property type="component" value="Unassembled WGS sequence"/>
</dbReference>
<feature type="transmembrane region" description="Helical" evidence="8">
    <location>
        <begin position="30"/>
        <end position="49"/>
    </location>
</feature>
<evidence type="ECO:0000256" key="2">
    <source>
        <dbReference type="ARBA" id="ARBA00022448"/>
    </source>
</evidence>
<evidence type="ECO:0000313" key="9">
    <source>
        <dbReference type="EMBL" id="KPN15700.1"/>
    </source>
</evidence>
<gene>
    <name evidence="9" type="ORF">AKG37_02430</name>
    <name evidence="10" type="ORF">KCQ59_02505</name>
</gene>
<keyword evidence="2" id="KW-0813">Transport</keyword>
<evidence type="ECO:0000256" key="7">
    <source>
        <dbReference type="RuleBase" id="RU003942"/>
    </source>
</evidence>